<dbReference type="EMBL" id="JBHSXS010000013">
    <property type="protein sequence ID" value="MFC6882423.1"/>
    <property type="molecule type" value="Genomic_DNA"/>
</dbReference>
<proteinExistence type="predicted"/>
<keyword evidence="2" id="KW-1185">Reference proteome</keyword>
<protein>
    <submittedName>
        <fullName evidence="1">Uncharacterized protein</fullName>
    </submittedName>
</protein>
<evidence type="ECO:0000313" key="1">
    <source>
        <dbReference type="EMBL" id="MFC6882423.1"/>
    </source>
</evidence>
<comment type="caution">
    <text evidence="1">The sequence shown here is derived from an EMBL/GenBank/DDBJ whole genome shotgun (WGS) entry which is preliminary data.</text>
</comment>
<sequence>MSVTITVPAKITAGFAVATDVSPADLPVAVRRHLTGTFAMAAAERIGTPRLRISDHRAADSPWDLAGIAAADGETAHESFARVGKAARHIGITCDLPVSDLPFGLEVARSVAHAVAASVAGIVVDLDTGQIPPPRPRGPARFTLADGWIGAWLPPHRDGGRCTADEDVPDSCSCVDLATRGLRRFGLPELRIAGAACAHDLAALNVIRTTAQRLLPLGTRPGDHLLPSELPLESHDFAAFWGTREPLWHDGPVPVRLTQPQPDMLSIGPPVDFPDSLNDWLWDELPPILYELLGCEPDPP</sequence>
<gene>
    <name evidence="1" type="ORF">ACFQKB_21890</name>
</gene>
<organism evidence="1 2">
    <name type="scientific">Actinomadura yumaensis</name>
    <dbReference type="NCBI Taxonomy" id="111807"/>
    <lineage>
        <taxon>Bacteria</taxon>
        <taxon>Bacillati</taxon>
        <taxon>Actinomycetota</taxon>
        <taxon>Actinomycetes</taxon>
        <taxon>Streptosporangiales</taxon>
        <taxon>Thermomonosporaceae</taxon>
        <taxon>Actinomadura</taxon>
    </lineage>
</organism>
<evidence type="ECO:0000313" key="2">
    <source>
        <dbReference type="Proteomes" id="UP001596380"/>
    </source>
</evidence>
<name>A0ABW2CKW7_9ACTN</name>
<dbReference type="Proteomes" id="UP001596380">
    <property type="component" value="Unassembled WGS sequence"/>
</dbReference>
<reference evidence="2" key="1">
    <citation type="journal article" date="2019" name="Int. J. Syst. Evol. Microbiol.">
        <title>The Global Catalogue of Microorganisms (GCM) 10K type strain sequencing project: providing services to taxonomists for standard genome sequencing and annotation.</title>
        <authorList>
            <consortium name="The Broad Institute Genomics Platform"/>
            <consortium name="The Broad Institute Genome Sequencing Center for Infectious Disease"/>
            <person name="Wu L."/>
            <person name="Ma J."/>
        </authorList>
    </citation>
    <scope>NUCLEOTIDE SEQUENCE [LARGE SCALE GENOMIC DNA]</scope>
    <source>
        <strain evidence="2">JCM 3369</strain>
    </source>
</reference>
<accession>A0ABW2CKW7</accession>
<dbReference type="RefSeq" id="WP_160826579.1">
    <property type="nucleotide sequence ID" value="NZ_JBHSXS010000013.1"/>
</dbReference>